<dbReference type="OrthoDB" id="9768561at2"/>
<gene>
    <name evidence="1" type="ORF">IMCC14465_17100</name>
</gene>
<dbReference type="STRING" id="1220535.IMCC14465_17100"/>
<dbReference type="PATRIC" id="fig|1220535.3.peg.1703"/>
<name>J9A2Q3_9PROT</name>
<dbReference type="eggNOG" id="COG2931">
    <property type="taxonomic scope" value="Bacteria"/>
</dbReference>
<sequence length="684" mass="74744">MNLKLKTTLLSALYFATIDVSYATEAAQSQKTIGQTTALIAEAGLSDEYLKDGESGNVNFPFASFKAIATIGEVDAKSGLALTGYPDGHAVWLKDNNTIRVVYQSESYATLGRSPAPETYPWEMETGVTFTGSHVHTIDYDREAFAEFLDNDKAANTMVKTSGKLFNKIYNGFGNLVTPSSPDTTNLSGKWGNQTRPDGTVIQFKPKYALSEADFFFQSFCGAWYEPANKYGEGMGFSDDVWLAAEEWEISPMFPSDDKDANATLGLASIVVDIANKTAYTAPALGQTGYEKLMPIHSGHKDYVVIVAAGYNHGYEPAPNRIYIGMKNRAANGRQIDYQTASPRDAFLARNGLLYGKIYGLALTPETFAALGLEVNPQDKMVDSYLKNADAPDRFQGRFYPTSYQWTGFDNPVAVKNTEMMLWDSEEEQPEGYTFFNGDTKTEHPAVDPSGKARYFQNMTDEGALMGFDLGNLGEVFATANNELPPHLDVSVIRSVAAIDGALTVKTGGEFKTVKGDASIHRDKGVAKMVSPDGLYWSKTADGDYLIVEEDSGNDYGERKYVLTIDEQMNVVDAHLLAIAGGKYSSRYQKGVSALGGTFVKAGSNEFSGNWPVTALIKRKSNGAFYSMDELKGTARQEIRNQVPTNRQAYIGAVQARPESGGAVVKNRADSGGQLFLYRMNLSD</sequence>
<keyword evidence="2" id="KW-1185">Reference proteome</keyword>
<evidence type="ECO:0008006" key="3">
    <source>
        <dbReference type="Google" id="ProtNLM"/>
    </source>
</evidence>
<protein>
    <recommendedName>
        <fullName evidence="3">Hemolysin-type calcium-binding protein</fullName>
    </recommendedName>
</protein>
<accession>J9A2Q3</accession>
<evidence type="ECO:0000313" key="1">
    <source>
        <dbReference type="EMBL" id="EJW20585.1"/>
    </source>
</evidence>
<dbReference type="EMBL" id="ALYF01000008">
    <property type="protein sequence ID" value="EJW20585.1"/>
    <property type="molecule type" value="Genomic_DNA"/>
</dbReference>
<proteinExistence type="predicted"/>
<dbReference type="Proteomes" id="UP000004836">
    <property type="component" value="Unassembled WGS sequence"/>
</dbReference>
<reference evidence="1 2" key="1">
    <citation type="journal article" date="2012" name="J. Bacteriol.">
        <title>Genome Sequence of Strain IMCC14465, Isolated from the East Sea, Belonging to the PS1 Clade of Alphaproteobacteria.</title>
        <authorList>
            <person name="Yang S.J."/>
            <person name="Kang I."/>
            <person name="Cho J.C."/>
        </authorList>
    </citation>
    <scope>NUCLEOTIDE SEQUENCE [LARGE SCALE GENOMIC DNA]</scope>
    <source>
        <strain evidence="1 2">IMCC14465</strain>
    </source>
</reference>
<evidence type="ECO:0000313" key="2">
    <source>
        <dbReference type="Proteomes" id="UP000004836"/>
    </source>
</evidence>
<dbReference type="AlphaFoldDB" id="J9A2Q3"/>
<organism evidence="1 2">
    <name type="scientific">alpha proteobacterium IMCC14465</name>
    <dbReference type="NCBI Taxonomy" id="1220535"/>
    <lineage>
        <taxon>Bacteria</taxon>
        <taxon>Pseudomonadati</taxon>
        <taxon>Pseudomonadota</taxon>
        <taxon>Alphaproteobacteria</taxon>
        <taxon>PS1 clade</taxon>
    </lineage>
</organism>
<comment type="caution">
    <text evidence="1">The sequence shown here is derived from an EMBL/GenBank/DDBJ whole genome shotgun (WGS) entry which is preliminary data.</text>
</comment>